<dbReference type="AlphaFoldDB" id="A0A2P2MBS9"/>
<feature type="region of interest" description="Disordered" evidence="1">
    <location>
        <begin position="1"/>
        <end position="28"/>
    </location>
</feature>
<evidence type="ECO:0000313" key="2">
    <source>
        <dbReference type="EMBL" id="MBX27624.1"/>
    </source>
</evidence>
<accession>A0A2P2MBS9</accession>
<name>A0A2P2MBS9_RHIMU</name>
<evidence type="ECO:0000256" key="1">
    <source>
        <dbReference type="SAM" id="MobiDB-lite"/>
    </source>
</evidence>
<proteinExistence type="predicted"/>
<organism evidence="2">
    <name type="scientific">Rhizophora mucronata</name>
    <name type="common">Asiatic mangrove</name>
    <dbReference type="NCBI Taxonomy" id="61149"/>
    <lineage>
        <taxon>Eukaryota</taxon>
        <taxon>Viridiplantae</taxon>
        <taxon>Streptophyta</taxon>
        <taxon>Embryophyta</taxon>
        <taxon>Tracheophyta</taxon>
        <taxon>Spermatophyta</taxon>
        <taxon>Magnoliopsida</taxon>
        <taxon>eudicotyledons</taxon>
        <taxon>Gunneridae</taxon>
        <taxon>Pentapetalae</taxon>
        <taxon>rosids</taxon>
        <taxon>fabids</taxon>
        <taxon>Malpighiales</taxon>
        <taxon>Rhizophoraceae</taxon>
        <taxon>Rhizophora</taxon>
    </lineage>
</organism>
<dbReference type="EMBL" id="GGEC01047140">
    <property type="protein sequence ID" value="MBX27624.1"/>
    <property type="molecule type" value="Transcribed_RNA"/>
</dbReference>
<feature type="compositionally biased region" description="Polar residues" evidence="1">
    <location>
        <begin position="8"/>
        <end position="28"/>
    </location>
</feature>
<reference evidence="2" key="1">
    <citation type="submission" date="2018-02" db="EMBL/GenBank/DDBJ databases">
        <title>Rhizophora mucronata_Transcriptome.</title>
        <authorList>
            <person name="Meera S.P."/>
            <person name="Sreeshan A."/>
            <person name="Augustine A."/>
        </authorList>
    </citation>
    <scope>NUCLEOTIDE SEQUENCE</scope>
    <source>
        <tissue evidence="2">Leaf</tissue>
    </source>
</reference>
<protein>
    <submittedName>
        <fullName evidence="2">Uncharacterized protein</fullName>
    </submittedName>
</protein>
<sequence>MVARPPRNNKSQINALTDNNFNTQQQVC</sequence>